<dbReference type="AlphaFoldDB" id="A0A1H0ZEN2"/>
<dbReference type="Proteomes" id="UP000181917">
    <property type="component" value="Unassembled WGS sequence"/>
</dbReference>
<evidence type="ECO:0008006" key="5">
    <source>
        <dbReference type="Google" id="ProtNLM"/>
    </source>
</evidence>
<protein>
    <recommendedName>
        <fullName evidence="5">Lipoprotein</fullName>
    </recommendedName>
</protein>
<evidence type="ECO:0000256" key="2">
    <source>
        <dbReference type="SAM" id="SignalP"/>
    </source>
</evidence>
<dbReference type="OrthoDB" id="3267550at2"/>
<feature type="chain" id="PRO_5010346937" description="Lipoprotein" evidence="2">
    <location>
        <begin position="29"/>
        <end position="167"/>
    </location>
</feature>
<gene>
    <name evidence="3" type="ORF">SAMN04489742_0315</name>
</gene>
<dbReference type="RefSeq" id="WP_074698785.1">
    <property type="nucleotide sequence ID" value="NZ_CP018863.1"/>
</dbReference>
<feature type="signal peptide" evidence="2">
    <location>
        <begin position="1"/>
        <end position="28"/>
    </location>
</feature>
<sequence length="167" mass="17273">MRKPGTALRHLIAVLAALAMAFSLSSCAETDVEETDPVANGVNADIGPMQVRSLLIVAAAEGQPGRLLGTLSNTADEPTEVTIADANSEVTVTVDGGTDYGFDTNPHQLPTITEPPGSRVPVTVTVGSESTELLVPVFDGTLEPYRQYLPPGAPSPNATETASAPAY</sequence>
<evidence type="ECO:0000313" key="4">
    <source>
        <dbReference type="Proteomes" id="UP000181917"/>
    </source>
</evidence>
<evidence type="ECO:0000256" key="1">
    <source>
        <dbReference type="SAM" id="MobiDB-lite"/>
    </source>
</evidence>
<organism evidence="3 4">
    <name type="scientific">Crystallibacter crystallopoietes</name>
    <dbReference type="NCBI Taxonomy" id="37928"/>
    <lineage>
        <taxon>Bacteria</taxon>
        <taxon>Bacillati</taxon>
        <taxon>Actinomycetota</taxon>
        <taxon>Actinomycetes</taxon>
        <taxon>Micrococcales</taxon>
        <taxon>Micrococcaceae</taxon>
        <taxon>Crystallibacter</taxon>
    </lineage>
</organism>
<dbReference type="PROSITE" id="PS51257">
    <property type="entry name" value="PROKAR_LIPOPROTEIN"/>
    <property type="match status" value="1"/>
</dbReference>
<keyword evidence="2" id="KW-0732">Signal</keyword>
<dbReference type="STRING" id="37928.SAMN04489742_0315"/>
<feature type="region of interest" description="Disordered" evidence="1">
    <location>
        <begin position="148"/>
        <end position="167"/>
    </location>
</feature>
<proteinExistence type="predicted"/>
<dbReference type="EMBL" id="FNKH01000002">
    <property type="protein sequence ID" value="SDQ25985.1"/>
    <property type="molecule type" value="Genomic_DNA"/>
</dbReference>
<feature type="compositionally biased region" description="Polar residues" evidence="1">
    <location>
        <begin position="156"/>
        <end position="167"/>
    </location>
</feature>
<keyword evidence="4" id="KW-1185">Reference proteome</keyword>
<name>A0A1H0ZEN2_9MICC</name>
<reference evidence="3 4" key="1">
    <citation type="submission" date="2016-10" db="EMBL/GenBank/DDBJ databases">
        <authorList>
            <person name="de Groot N.N."/>
        </authorList>
    </citation>
    <scope>NUCLEOTIDE SEQUENCE [LARGE SCALE GENOMIC DNA]</scope>
    <source>
        <strain evidence="3 4">DSM 20117</strain>
    </source>
</reference>
<accession>A0A1H0ZEN2</accession>
<dbReference type="KEGG" id="acry:AC20117_15700"/>
<evidence type="ECO:0000313" key="3">
    <source>
        <dbReference type="EMBL" id="SDQ25985.1"/>
    </source>
</evidence>